<gene>
    <name evidence="2" type="ORF">KO481_02030</name>
</gene>
<dbReference type="PANTHER" id="PTHR11014">
    <property type="entry name" value="PEPTIDASE M20 FAMILY MEMBER"/>
    <property type="match status" value="1"/>
</dbReference>
<dbReference type="PIRSF" id="PIRSF005962">
    <property type="entry name" value="Pept_M20D_amidohydro"/>
    <property type="match status" value="1"/>
</dbReference>
<dbReference type="NCBIfam" id="TIGR01891">
    <property type="entry name" value="amidohydrolases"/>
    <property type="match status" value="1"/>
</dbReference>
<dbReference type="Proteomes" id="UP000733379">
    <property type="component" value="Unassembled WGS sequence"/>
</dbReference>
<evidence type="ECO:0000259" key="1">
    <source>
        <dbReference type="Pfam" id="PF07687"/>
    </source>
</evidence>
<dbReference type="EMBL" id="JAHKNI010000001">
    <property type="protein sequence ID" value="MBU3060301.1"/>
    <property type="molecule type" value="Genomic_DNA"/>
</dbReference>
<accession>A0ABS6ARY7</accession>
<evidence type="ECO:0000313" key="2">
    <source>
        <dbReference type="EMBL" id="MBU3060301.1"/>
    </source>
</evidence>
<dbReference type="PANTHER" id="PTHR11014:SF63">
    <property type="entry name" value="METALLOPEPTIDASE, PUTATIVE (AFU_ORTHOLOGUE AFUA_6G09600)-RELATED"/>
    <property type="match status" value="1"/>
</dbReference>
<dbReference type="Gene3D" id="3.30.70.360">
    <property type="match status" value="1"/>
</dbReference>
<keyword evidence="3" id="KW-1185">Reference proteome</keyword>
<dbReference type="InterPro" id="IPR002933">
    <property type="entry name" value="Peptidase_M20"/>
</dbReference>
<sequence length="404" mass="42348">MRNDLSELYKDLHAHPELAFAEHRTAAEIARRATALGYEVTTGVGRTGVVARLANGPGPTVLLRADMDALPVREQTGLPYASTATDPASGSPVMHACGHDVHVTCLLGALRMLMQDRSSWSGTLVAVFQPNEELGAGAQAMIDDNFFARFGTPEVVLGQHVMPLPAGMLAVHAGAALAATDAWKVTLYGRGGHGSQPERSIDPVVMAAATVLRLQTVVSREIAGGDTAVVTVGSMRAGTQNNIIPDQAELQINIRTFIPEVRERVLTAVRRIIRAEAQASGAEREPDIEPITTFPIMTNDPAAVDRTAAALRSKFGADNVIDPGPATGSEDVGVFATASGAPLCYWFIGGADPATFAAAQQQGTLAQDVPANHSPFFAPVIEPTLDIGVAALTTAALTWLGPAN</sequence>
<evidence type="ECO:0000313" key="3">
    <source>
        <dbReference type="Proteomes" id="UP000733379"/>
    </source>
</evidence>
<reference evidence="2 3" key="1">
    <citation type="submission" date="2021-06" db="EMBL/GenBank/DDBJ databases">
        <title>Actinomycetes sequencing.</title>
        <authorList>
            <person name="Shan Q."/>
        </authorList>
    </citation>
    <scope>NUCLEOTIDE SEQUENCE [LARGE SCALE GENOMIC DNA]</scope>
    <source>
        <strain evidence="2 3">NEAU-G5</strain>
    </source>
</reference>
<dbReference type="SUPFAM" id="SSF55031">
    <property type="entry name" value="Bacterial exopeptidase dimerisation domain"/>
    <property type="match status" value="1"/>
</dbReference>
<feature type="domain" description="Peptidase M20 dimerisation" evidence="1">
    <location>
        <begin position="183"/>
        <end position="277"/>
    </location>
</feature>
<name>A0ABS6ARY7_9NOCA</name>
<dbReference type="Gene3D" id="3.40.630.10">
    <property type="entry name" value="Zn peptidases"/>
    <property type="match status" value="1"/>
</dbReference>
<dbReference type="Pfam" id="PF01546">
    <property type="entry name" value="Peptidase_M20"/>
    <property type="match status" value="1"/>
</dbReference>
<proteinExistence type="predicted"/>
<dbReference type="InterPro" id="IPR011650">
    <property type="entry name" value="Peptidase_M20_dimer"/>
</dbReference>
<organism evidence="2 3">
    <name type="scientific">Nocardia albiluteola</name>
    <dbReference type="NCBI Taxonomy" id="2842303"/>
    <lineage>
        <taxon>Bacteria</taxon>
        <taxon>Bacillati</taxon>
        <taxon>Actinomycetota</taxon>
        <taxon>Actinomycetes</taxon>
        <taxon>Mycobacteriales</taxon>
        <taxon>Nocardiaceae</taxon>
        <taxon>Nocardia</taxon>
    </lineage>
</organism>
<comment type="caution">
    <text evidence="2">The sequence shown here is derived from an EMBL/GenBank/DDBJ whole genome shotgun (WGS) entry which is preliminary data.</text>
</comment>
<dbReference type="SUPFAM" id="SSF53187">
    <property type="entry name" value="Zn-dependent exopeptidases"/>
    <property type="match status" value="1"/>
</dbReference>
<dbReference type="InterPro" id="IPR036264">
    <property type="entry name" value="Bact_exopeptidase_dim_dom"/>
</dbReference>
<protein>
    <submittedName>
        <fullName evidence="2">Amidohydrolase</fullName>
    </submittedName>
</protein>
<dbReference type="Pfam" id="PF07687">
    <property type="entry name" value="M20_dimer"/>
    <property type="match status" value="1"/>
</dbReference>
<dbReference type="InterPro" id="IPR017439">
    <property type="entry name" value="Amidohydrolase"/>
</dbReference>